<evidence type="ECO:0000313" key="2">
    <source>
        <dbReference type="Proteomes" id="UP000286415"/>
    </source>
</evidence>
<organism evidence="1 2">
    <name type="scientific">Clonorchis sinensis</name>
    <name type="common">Chinese liver fluke</name>
    <dbReference type="NCBI Taxonomy" id="79923"/>
    <lineage>
        <taxon>Eukaryota</taxon>
        <taxon>Metazoa</taxon>
        <taxon>Spiralia</taxon>
        <taxon>Lophotrochozoa</taxon>
        <taxon>Platyhelminthes</taxon>
        <taxon>Trematoda</taxon>
        <taxon>Digenea</taxon>
        <taxon>Opisthorchiida</taxon>
        <taxon>Opisthorchiata</taxon>
        <taxon>Opisthorchiidae</taxon>
        <taxon>Clonorchis</taxon>
    </lineage>
</organism>
<accession>A0A3R7DPP9</accession>
<proteinExistence type="predicted"/>
<reference evidence="1 2" key="1">
    <citation type="journal article" date="2018" name="Biotechnol. Adv.">
        <title>Improved genomic resources and new bioinformatic workflow for the carcinogenic parasite Clonorchis sinensis: Biotechnological implications.</title>
        <authorList>
            <person name="Wang D."/>
            <person name="Korhonen P.K."/>
            <person name="Gasser R.B."/>
            <person name="Young N.D."/>
        </authorList>
    </citation>
    <scope>NUCLEOTIDE SEQUENCE [LARGE SCALE GENOMIC DNA]</scope>
    <source>
        <strain evidence="1">Cs-k2</strain>
    </source>
</reference>
<feature type="non-terminal residue" evidence="1">
    <location>
        <position position="1"/>
    </location>
</feature>
<keyword evidence="2" id="KW-1185">Reference proteome</keyword>
<reference evidence="1 2" key="2">
    <citation type="journal article" date="2021" name="Genomics">
        <title>High-quality reference genome for Clonorchis sinensis.</title>
        <authorList>
            <person name="Young N.D."/>
            <person name="Stroehlein A.J."/>
            <person name="Kinkar L."/>
            <person name="Wang T."/>
            <person name="Sohn W.M."/>
            <person name="Chang B.C.H."/>
            <person name="Kaur P."/>
            <person name="Weisz D."/>
            <person name="Dudchenko O."/>
            <person name="Aiden E.L."/>
            <person name="Korhonen P.K."/>
            <person name="Gasser R.B."/>
        </authorList>
    </citation>
    <scope>NUCLEOTIDE SEQUENCE [LARGE SCALE GENOMIC DNA]</scope>
    <source>
        <strain evidence="1">Cs-k2</strain>
    </source>
</reference>
<name>A0A3R7DPP9_CLOSI</name>
<dbReference type="Proteomes" id="UP000286415">
    <property type="component" value="Unassembled WGS sequence"/>
</dbReference>
<comment type="caution">
    <text evidence="1">The sequence shown here is derived from an EMBL/GenBank/DDBJ whole genome shotgun (WGS) entry which is preliminary data.</text>
</comment>
<dbReference type="AlphaFoldDB" id="A0A3R7DPP9"/>
<dbReference type="EMBL" id="NIRI02000056">
    <property type="protein sequence ID" value="KAG5443162.1"/>
    <property type="molecule type" value="Genomic_DNA"/>
</dbReference>
<gene>
    <name evidence="1" type="ORF">CSKR_108506</name>
</gene>
<protein>
    <submittedName>
        <fullName evidence="1">Uncharacterized protein</fullName>
    </submittedName>
</protein>
<dbReference type="InParanoid" id="A0A3R7DPP9"/>
<evidence type="ECO:0000313" key="1">
    <source>
        <dbReference type="EMBL" id="KAG5443162.1"/>
    </source>
</evidence>
<sequence>QLEHEAAWCSTFTCLKTSQTGDSAGFQAVSCFSWYDIRDITVYFDKGNYLQGRRGPRVSVNLMFYLNPNWTDVDNYIHLKIIMVFRGSSFESLVYNILQLNALDKGRLLSQLRRFSRYHSIFSLRKLLTRSPKTLRQPTTGFAHLRGHQSLAHHFSFDGGLRRIQVNYDILHTNVPQLYDTCIHLQSTPLVARLDHAGLMLLCKKGEHIQLPGDIINERFSWVRGGSLAKPNLFASECVSLISYNLGSSGTLCDRNSGTKGETGRRLSKNFQQPYEQCITNVDDSCIISMLWVLNVPSKLESTEKNKRCAHTRKTTQRTTTDPSLRSTTLPTNALMMSPRLVMKRLQSNCPAQRTNQRPSILPELPTFSSIASAISMRQSQSSIRIRLDYLREYPETYILNLSLGDSARNPVLSVVAKYD</sequence>